<feature type="chain" id="PRO_5039275883" description="Chagasin family peptidase inhibitor I42" evidence="1">
    <location>
        <begin position="29"/>
        <end position="137"/>
    </location>
</feature>
<evidence type="ECO:0000313" key="2">
    <source>
        <dbReference type="EMBL" id="KAA2266599.1"/>
    </source>
</evidence>
<name>A0A5B2XUP7_9PSEU</name>
<sequence>MKTSKFGAVRLAAAPVLTAATAAATAQATASAATQVVLTNLDGGRTVVAAAGGDVEVRLTAYREQGLNWSWSIPQASTPEVLKRTAGTAEPSGGARAVFHVQHPGTGKITATRHCRPNPGKACLDVVAPWKVTVDVK</sequence>
<dbReference type="RefSeq" id="WP_149847706.1">
    <property type="nucleotide sequence ID" value="NZ_VUOB01000002.1"/>
</dbReference>
<evidence type="ECO:0000256" key="1">
    <source>
        <dbReference type="SAM" id="SignalP"/>
    </source>
</evidence>
<accession>A0A5B2XUP7</accession>
<organism evidence="2 3">
    <name type="scientific">Solihabitans fulvus</name>
    <dbReference type="NCBI Taxonomy" id="1892852"/>
    <lineage>
        <taxon>Bacteria</taxon>
        <taxon>Bacillati</taxon>
        <taxon>Actinomycetota</taxon>
        <taxon>Actinomycetes</taxon>
        <taxon>Pseudonocardiales</taxon>
        <taxon>Pseudonocardiaceae</taxon>
        <taxon>Solihabitans</taxon>
    </lineage>
</organism>
<protein>
    <recommendedName>
        <fullName evidence="4">Chagasin family peptidase inhibitor I42</fullName>
    </recommendedName>
</protein>
<gene>
    <name evidence="2" type="ORF">F0L68_02355</name>
</gene>
<dbReference type="OrthoDB" id="4288208at2"/>
<reference evidence="2 3" key="1">
    <citation type="submission" date="2019-09" db="EMBL/GenBank/DDBJ databases">
        <title>Goodfellowia gen. nov., a new genus of the Pseudonocardineae related to Actinoalloteichus, containing Goodfellowia coeruleoviolacea gen. nov., comb. nov. gen. nov., comb. nov.</title>
        <authorList>
            <person name="Labeda D."/>
        </authorList>
    </citation>
    <scope>NUCLEOTIDE SEQUENCE [LARGE SCALE GENOMIC DNA]</scope>
    <source>
        <strain evidence="2 3">AN110305</strain>
    </source>
</reference>
<feature type="signal peptide" evidence="1">
    <location>
        <begin position="1"/>
        <end position="28"/>
    </location>
</feature>
<comment type="caution">
    <text evidence="2">The sequence shown here is derived from an EMBL/GenBank/DDBJ whole genome shotgun (WGS) entry which is preliminary data.</text>
</comment>
<dbReference type="Proteomes" id="UP000323454">
    <property type="component" value="Unassembled WGS sequence"/>
</dbReference>
<dbReference type="AlphaFoldDB" id="A0A5B2XUP7"/>
<keyword evidence="3" id="KW-1185">Reference proteome</keyword>
<evidence type="ECO:0008006" key="4">
    <source>
        <dbReference type="Google" id="ProtNLM"/>
    </source>
</evidence>
<proteinExistence type="predicted"/>
<reference evidence="2 3" key="2">
    <citation type="submission" date="2019-09" db="EMBL/GenBank/DDBJ databases">
        <authorList>
            <person name="Jin C."/>
        </authorList>
    </citation>
    <scope>NUCLEOTIDE SEQUENCE [LARGE SCALE GENOMIC DNA]</scope>
    <source>
        <strain evidence="2 3">AN110305</strain>
    </source>
</reference>
<keyword evidence="1" id="KW-0732">Signal</keyword>
<dbReference type="EMBL" id="VUOB01000002">
    <property type="protein sequence ID" value="KAA2266599.1"/>
    <property type="molecule type" value="Genomic_DNA"/>
</dbReference>
<evidence type="ECO:0000313" key="3">
    <source>
        <dbReference type="Proteomes" id="UP000323454"/>
    </source>
</evidence>